<dbReference type="AlphaFoldDB" id="A0A3D9YTH0"/>
<evidence type="ECO:0000256" key="4">
    <source>
        <dbReference type="SAM" id="SignalP"/>
    </source>
</evidence>
<dbReference type="PANTHER" id="PTHR30024:SF47">
    <property type="entry name" value="TAURINE-BINDING PERIPLASMIC PROTEIN"/>
    <property type="match status" value="1"/>
</dbReference>
<proteinExistence type="inferred from homology"/>
<sequence>MSLKRIFAAAALVFLGAGGAAEADGLQVRVGVIPVVGAAPLFVADKEGWLKKAGLDLSIKVFQSGPNLVQAAASGDIDLYVAGVAPVAVGRAKNIDLRVVTASAVDENVLVAGANLKSYFKPGVSAAAAFAAFHKATGHPVKIATQPPGSVPQTNLQYWLRETAKVDFADVEIVAVGIDATQQALLAKAVDAATVREPTLTVIEERDPTISILAKGEDLFPGQPGTIVAVSGPFAKAHPEAVQAIVNGIVKAVAELKTDPDRAAPAVDAALSKGIIPAATIRKSLASPAVNFVADPKAIEKATEAFLAYQVKLGVLKSAPSLSGLFDEQYYDKAVAQ</sequence>
<comment type="caution">
    <text evidence="5">The sequence shown here is derived from an EMBL/GenBank/DDBJ whole genome shotgun (WGS) entry which is preliminary data.</text>
</comment>
<dbReference type="Pfam" id="PF13379">
    <property type="entry name" value="NMT1_2"/>
    <property type="match status" value="1"/>
</dbReference>
<reference evidence="5 6" key="1">
    <citation type="submission" date="2018-08" db="EMBL/GenBank/DDBJ databases">
        <title>Genomic Encyclopedia of Type Strains, Phase IV (KMG-IV): sequencing the most valuable type-strain genomes for metagenomic binning, comparative biology and taxonomic classification.</title>
        <authorList>
            <person name="Goeker M."/>
        </authorList>
    </citation>
    <scope>NUCLEOTIDE SEQUENCE [LARGE SCALE GENOMIC DNA]</scope>
    <source>
        <strain evidence="5 6">BW863</strain>
    </source>
</reference>
<dbReference type="OrthoDB" id="7307648at2"/>
<evidence type="ECO:0000313" key="6">
    <source>
        <dbReference type="Proteomes" id="UP000256900"/>
    </source>
</evidence>
<dbReference type="SUPFAM" id="SSF53850">
    <property type="entry name" value="Periplasmic binding protein-like II"/>
    <property type="match status" value="1"/>
</dbReference>
<dbReference type="Gene3D" id="3.40.190.10">
    <property type="entry name" value="Periplasmic binding protein-like II"/>
    <property type="match status" value="2"/>
</dbReference>
<evidence type="ECO:0000256" key="1">
    <source>
        <dbReference type="ARBA" id="ARBA00004418"/>
    </source>
</evidence>
<accession>A0A3D9YTH0</accession>
<protein>
    <submittedName>
        <fullName evidence="5">NitT/TauT family transport system substrate-binding protein</fullName>
    </submittedName>
</protein>
<evidence type="ECO:0000256" key="2">
    <source>
        <dbReference type="ARBA" id="ARBA00010742"/>
    </source>
</evidence>
<organism evidence="5 6">
    <name type="scientific">Methylovirgula ligni</name>
    <dbReference type="NCBI Taxonomy" id="569860"/>
    <lineage>
        <taxon>Bacteria</taxon>
        <taxon>Pseudomonadati</taxon>
        <taxon>Pseudomonadota</taxon>
        <taxon>Alphaproteobacteria</taxon>
        <taxon>Hyphomicrobiales</taxon>
        <taxon>Beijerinckiaceae</taxon>
        <taxon>Methylovirgula</taxon>
    </lineage>
</organism>
<feature type="chain" id="PRO_5017684232" evidence="4">
    <location>
        <begin position="24"/>
        <end position="337"/>
    </location>
</feature>
<comment type="similarity">
    <text evidence="2">Belongs to the bacterial solute-binding protein SsuA/TauA family.</text>
</comment>
<evidence type="ECO:0000256" key="3">
    <source>
        <dbReference type="ARBA" id="ARBA00022729"/>
    </source>
</evidence>
<comment type="subcellular location">
    <subcellularLocation>
        <location evidence="1">Periplasm</location>
    </subcellularLocation>
</comment>
<name>A0A3D9YTH0_9HYPH</name>
<keyword evidence="6" id="KW-1185">Reference proteome</keyword>
<dbReference type="Proteomes" id="UP000256900">
    <property type="component" value="Unassembled WGS sequence"/>
</dbReference>
<dbReference type="RefSeq" id="WP_115836511.1">
    <property type="nucleotide sequence ID" value="NZ_CP025086.1"/>
</dbReference>
<feature type="signal peptide" evidence="4">
    <location>
        <begin position="1"/>
        <end position="23"/>
    </location>
</feature>
<dbReference type="GO" id="GO:0042597">
    <property type="term" value="C:periplasmic space"/>
    <property type="evidence" value="ECO:0007669"/>
    <property type="project" value="UniProtKB-SubCell"/>
</dbReference>
<evidence type="ECO:0000313" key="5">
    <source>
        <dbReference type="EMBL" id="REF85910.1"/>
    </source>
</evidence>
<dbReference type="EMBL" id="QUMO01000003">
    <property type="protein sequence ID" value="REF85910.1"/>
    <property type="molecule type" value="Genomic_DNA"/>
</dbReference>
<keyword evidence="3 4" id="KW-0732">Signal</keyword>
<dbReference type="PANTHER" id="PTHR30024">
    <property type="entry name" value="ALIPHATIC SULFONATES-BINDING PROTEIN-RELATED"/>
    <property type="match status" value="1"/>
</dbReference>
<gene>
    <name evidence="5" type="ORF">DES32_1950</name>
</gene>